<dbReference type="RefSeq" id="WP_090164390.1">
    <property type="nucleotide sequence ID" value="NZ_FMWK01000026.1"/>
</dbReference>
<feature type="transmembrane region" description="Helical" evidence="1">
    <location>
        <begin position="131"/>
        <end position="152"/>
    </location>
</feature>
<keyword evidence="1" id="KW-0812">Transmembrane</keyword>
<evidence type="ECO:0000313" key="2">
    <source>
        <dbReference type="EMBL" id="SCZ81658.1"/>
    </source>
</evidence>
<dbReference type="AlphaFoldDB" id="A0A1G5S626"/>
<keyword evidence="1" id="KW-0472">Membrane</keyword>
<protein>
    <submittedName>
        <fullName evidence="2">Uncharacterized protein</fullName>
    </submittedName>
</protein>
<feature type="transmembrane region" description="Helical" evidence="1">
    <location>
        <begin position="158"/>
        <end position="182"/>
    </location>
</feature>
<keyword evidence="1" id="KW-1133">Transmembrane helix</keyword>
<sequence>MIIKVSNETREKIDTEFNRFMEDPNNMARLRMKLSYNQRAFLDALKEAASSDTDKLNAKDKLLLFQEAILMFNARPELVPNAPIEVMRKGITFKNKPDDFEELLVMMKIWVNSVKRAKRPINRLAASFARWYTLPLYAAFVLTLSATFTAGLHMAEAIFLGKAIAIVKQLAIIVGAGFISLASGKGIFFKMLAENTTE</sequence>
<evidence type="ECO:0000256" key="1">
    <source>
        <dbReference type="SAM" id="Phobius"/>
    </source>
</evidence>
<proteinExistence type="predicted"/>
<accession>A0A1G5S626</accession>
<dbReference type="EMBL" id="FMWK01000026">
    <property type="protein sequence ID" value="SCZ81658.1"/>
    <property type="molecule type" value="Genomic_DNA"/>
</dbReference>
<organism evidence="2 3">
    <name type="scientific">Pseudobutyrivibrio xylanivorans</name>
    <dbReference type="NCBI Taxonomy" id="185007"/>
    <lineage>
        <taxon>Bacteria</taxon>
        <taxon>Bacillati</taxon>
        <taxon>Bacillota</taxon>
        <taxon>Clostridia</taxon>
        <taxon>Lachnospirales</taxon>
        <taxon>Lachnospiraceae</taxon>
        <taxon>Pseudobutyrivibrio</taxon>
    </lineage>
</organism>
<evidence type="ECO:0000313" key="3">
    <source>
        <dbReference type="Proteomes" id="UP000199428"/>
    </source>
</evidence>
<gene>
    <name evidence="2" type="ORF">SAMN02910350_02926</name>
</gene>
<name>A0A1G5S626_PSEXY</name>
<reference evidence="2 3" key="1">
    <citation type="submission" date="2016-10" db="EMBL/GenBank/DDBJ databases">
        <authorList>
            <person name="de Groot N.N."/>
        </authorList>
    </citation>
    <scope>NUCLEOTIDE SEQUENCE [LARGE SCALE GENOMIC DNA]</scope>
    <source>
        <strain evidence="2 3">DSM 10317</strain>
    </source>
</reference>
<dbReference type="Proteomes" id="UP000199428">
    <property type="component" value="Unassembled WGS sequence"/>
</dbReference>